<evidence type="ECO:0000256" key="11">
    <source>
        <dbReference type="PIRSR" id="PIRSR605478-1"/>
    </source>
</evidence>
<dbReference type="Pfam" id="PF00456">
    <property type="entry name" value="Transketolase_N"/>
    <property type="match status" value="1"/>
</dbReference>
<keyword evidence="6 14" id="KW-0479">Metal-binding</keyword>
<feature type="binding site" evidence="13">
    <location>
        <position position="70"/>
    </location>
    <ligand>
        <name>thiamine diphosphate</name>
        <dbReference type="ChEBI" id="CHEBI:58937"/>
    </ligand>
</feature>
<feature type="domain" description="Transketolase-like pyrimidine-binding" evidence="17">
    <location>
        <begin position="356"/>
        <end position="527"/>
    </location>
</feature>
<feature type="binding site" evidence="13">
    <location>
        <position position="160"/>
    </location>
    <ligand>
        <name>thiamine diphosphate</name>
        <dbReference type="ChEBI" id="CHEBI:58937"/>
    </ligand>
</feature>
<evidence type="ECO:0000256" key="16">
    <source>
        <dbReference type="RuleBase" id="RU004996"/>
    </source>
</evidence>
<dbReference type="InterPro" id="IPR005475">
    <property type="entry name" value="Transketolase-like_Pyr-bd"/>
</dbReference>
<dbReference type="CDD" id="cd07033">
    <property type="entry name" value="TPP_PYR_DXS_TK_like"/>
    <property type="match status" value="1"/>
</dbReference>
<name>A0A6I4VSI2_9BACL</name>
<evidence type="ECO:0000256" key="3">
    <source>
        <dbReference type="ARBA" id="ARBA00013152"/>
    </source>
</evidence>
<feature type="binding site" evidence="12">
    <location>
        <position position="386"/>
    </location>
    <ligand>
        <name>substrate</name>
    </ligand>
</feature>
<proteinExistence type="inferred from homology"/>
<comment type="similarity">
    <text evidence="1 16">Belongs to the transketolase family.</text>
</comment>
<evidence type="ECO:0000256" key="4">
    <source>
        <dbReference type="ARBA" id="ARBA00016662"/>
    </source>
</evidence>
<reference evidence="18 19" key="1">
    <citation type="submission" date="2019-12" db="EMBL/GenBank/DDBJ databases">
        <title>Whole-genome analyses of novel actinobacteria.</title>
        <authorList>
            <person name="Sahin N."/>
            <person name="Saygin H."/>
        </authorList>
    </citation>
    <scope>NUCLEOTIDE SEQUENCE [LARGE SCALE GENOMIC DNA]</scope>
    <source>
        <strain evidence="18 19">KC615</strain>
    </source>
</reference>
<dbReference type="InterPro" id="IPR005478">
    <property type="entry name" value="Transketolase_bac-like"/>
</dbReference>
<comment type="subunit">
    <text evidence="2 16">Homodimer.</text>
</comment>
<feature type="binding site" evidence="12">
    <location>
        <position position="463"/>
    </location>
    <ligand>
        <name>substrate</name>
    </ligand>
</feature>
<comment type="cofactor">
    <cofactor evidence="16">
        <name>Mg(2+)</name>
        <dbReference type="ChEBI" id="CHEBI:18420"/>
    </cofactor>
    <cofactor evidence="16">
        <name>Ca(2+)</name>
        <dbReference type="ChEBI" id="CHEBI:29108"/>
    </cofactor>
    <cofactor evidence="16">
        <name>Mn(2+)</name>
        <dbReference type="ChEBI" id="CHEBI:29035"/>
    </cofactor>
    <cofactor evidence="16">
        <name>Co(2+)</name>
        <dbReference type="ChEBI" id="CHEBI:48828"/>
    </cofactor>
    <text evidence="16">Binds 1 Mg(2+) ion per subunit. Can also utilize other divalent metal cations, such as Ca(2+), Mn(2+) and Co(2+).</text>
</comment>
<comment type="catalytic activity">
    <reaction evidence="9 16">
        <text>D-sedoheptulose 7-phosphate + D-glyceraldehyde 3-phosphate = aldehydo-D-ribose 5-phosphate + D-xylulose 5-phosphate</text>
        <dbReference type="Rhea" id="RHEA:10508"/>
        <dbReference type="ChEBI" id="CHEBI:57483"/>
        <dbReference type="ChEBI" id="CHEBI:57737"/>
        <dbReference type="ChEBI" id="CHEBI:58273"/>
        <dbReference type="ChEBI" id="CHEBI:59776"/>
        <dbReference type="EC" id="2.2.1.1"/>
    </reaction>
</comment>
<dbReference type="PROSITE" id="PS00801">
    <property type="entry name" value="TRANSKETOLASE_1"/>
    <property type="match status" value="1"/>
</dbReference>
<dbReference type="GO" id="GO:0004802">
    <property type="term" value="F:transketolase activity"/>
    <property type="evidence" value="ECO:0007669"/>
    <property type="project" value="UniProtKB-UniRule"/>
</dbReference>
<dbReference type="PANTHER" id="PTHR43522">
    <property type="entry name" value="TRANSKETOLASE"/>
    <property type="match status" value="1"/>
</dbReference>
<evidence type="ECO:0000256" key="5">
    <source>
        <dbReference type="ARBA" id="ARBA00022679"/>
    </source>
</evidence>
<evidence type="ECO:0000256" key="7">
    <source>
        <dbReference type="ARBA" id="ARBA00022842"/>
    </source>
</evidence>
<keyword evidence="19" id="KW-1185">Reference proteome</keyword>
<evidence type="ECO:0000313" key="18">
    <source>
        <dbReference type="EMBL" id="MXQ53185.1"/>
    </source>
</evidence>
<dbReference type="FunFam" id="3.40.50.970:FF:000004">
    <property type="entry name" value="Transketolase"/>
    <property type="match status" value="1"/>
</dbReference>
<feature type="binding site" evidence="13">
    <location>
        <position position="439"/>
    </location>
    <ligand>
        <name>thiamine diphosphate</name>
        <dbReference type="ChEBI" id="CHEBI:58937"/>
    </ligand>
</feature>
<feature type="binding site" evidence="14">
    <location>
        <position position="189"/>
    </location>
    <ligand>
        <name>Mg(2+)</name>
        <dbReference type="ChEBI" id="CHEBI:18420"/>
    </ligand>
</feature>
<comment type="function">
    <text evidence="16">Catalyzes the transfer of a two-carbon ketol group from a ketose donor to an aldose acceptor, via a covalent intermediate with the cofactor thiamine pyrophosphate.</text>
</comment>
<dbReference type="Pfam" id="PF22613">
    <property type="entry name" value="Transketolase_C_1"/>
    <property type="match status" value="1"/>
</dbReference>
<dbReference type="Pfam" id="PF02779">
    <property type="entry name" value="Transket_pyr"/>
    <property type="match status" value="1"/>
</dbReference>
<feature type="binding site" evidence="12">
    <location>
        <position position="265"/>
    </location>
    <ligand>
        <name>substrate</name>
    </ligand>
</feature>
<feature type="binding site" evidence="12">
    <location>
        <position position="30"/>
    </location>
    <ligand>
        <name>substrate</name>
    </ligand>
</feature>
<dbReference type="GO" id="GO:0005829">
    <property type="term" value="C:cytosol"/>
    <property type="evidence" value="ECO:0007669"/>
    <property type="project" value="TreeGrafter"/>
</dbReference>
<dbReference type="Gene3D" id="3.40.50.970">
    <property type="match status" value="2"/>
</dbReference>
<dbReference type="AlphaFoldDB" id="A0A6I4VSI2"/>
<evidence type="ECO:0000256" key="10">
    <source>
        <dbReference type="NCBIfam" id="TIGR00232"/>
    </source>
</evidence>
<evidence type="ECO:0000313" key="19">
    <source>
        <dbReference type="Proteomes" id="UP000430692"/>
    </source>
</evidence>
<dbReference type="EC" id="2.2.1.1" evidence="3 10"/>
<feature type="site" description="Important for catalytic activity" evidence="15">
    <location>
        <position position="30"/>
    </location>
</feature>
<keyword evidence="5 16" id="KW-0808">Transferase</keyword>
<dbReference type="PANTHER" id="PTHR43522:SF2">
    <property type="entry name" value="TRANSKETOLASE 1-RELATED"/>
    <property type="match status" value="1"/>
</dbReference>
<gene>
    <name evidence="18" type="primary">tkt</name>
    <name evidence="18" type="ORF">GSM42_05440</name>
</gene>
<dbReference type="SMART" id="SM00861">
    <property type="entry name" value="Transket_pyr"/>
    <property type="match status" value="1"/>
</dbReference>
<evidence type="ECO:0000256" key="8">
    <source>
        <dbReference type="ARBA" id="ARBA00023052"/>
    </source>
</evidence>
<keyword evidence="16" id="KW-0106">Calcium</keyword>
<feature type="active site" description="Proton donor" evidence="11">
    <location>
        <position position="413"/>
    </location>
</feature>
<dbReference type="InterPro" id="IPR009014">
    <property type="entry name" value="Transketo_C/PFOR_II"/>
</dbReference>
<evidence type="ECO:0000256" key="2">
    <source>
        <dbReference type="ARBA" id="ARBA00011738"/>
    </source>
</evidence>
<evidence type="ECO:0000256" key="14">
    <source>
        <dbReference type="PIRSR" id="PIRSR605478-4"/>
    </source>
</evidence>
<evidence type="ECO:0000256" key="12">
    <source>
        <dbReference type="PIRSR" id="PIRSR605478-2"/>
    </source>
</evidence>
<dbReference type="SUPFAM" id="SSF52922">
    <property type="entry name" value="TK C-terminal domain-like"/>
    <property type="match status" value="1"/>
</dbReference>
<dbReference type="InterPro" id="IPR005474">
    <property type="entry name" value="Transketolase_N"/>
</dbReference>
<dbReference type="InterPro" id="IPR033247">
    <property type="entry name" value="Transketolase_fam"/>
</dbReference>
<feature type="binding site" evidence="13">
    <location>
        <position position="265"/>
    </location>
    <ligand>
        <name>thiamine diphosphate</name>
        <dbReference type="ChEBI" id="CHEBI:58937"/>
    </ligand>
</feature>
<sequence>MTKNNNFEQLTIDTIRTLSIDMVEQANSGHPGMPLGAAPMAYELWTKFLKQNPSNPHWFNRDRFVLSAGHGSPLLYSIMYLLGYDLTIEDLKNYRQWGSVTHGHPEFGFPAGIEATTGPLGQGIGMAVGMAMAEAHLAKVYNRGQFPVVDHYTYVICGDGDLMEGVTAEAASLAGHLGLGKLIVLYDSNDICLDGDLNQSFTENVANRFESYGWQYLRVEDGNDPAAIGEKIKAAQMDLDHPTLIEIKTVIGYGSPNKAGKSAAHGAPLGAAETQLTKQSFGWNYPSFTVPDEVKRYLKPLAEKSQKLEDEWNQLFAAYETAYPELATQFKQAIAGDLPEEWDDLLPVYDEKSAALATREASEVALNSLAKRVPSLLGGSADLASSNKTHLKDYSIFSKESYDGRNIWFGIREHAMGAALNGLSLHGGVRPYGATFFVFSDYLRPVFRLAAMMGQPVMYIFTHDSIAVGEDGPTHEPIEHLPSLRAIPDLTVIRPADASETFAAYRYALSQTKGPVAFILSRQKLPHLTFEKADEGVARGAYVLADPSDRVQPELIFIATGSEVSLAMEAHHALEKEGIATRVVSMPSWELFEQQSKEYQESVLLPDVQHRLAIEMAYPLGWERYTGRDGMILGITTYGASAPGEVIAEKYGFTVENVVDKAKQLVGK</sequence>
<dbReference type="NCBIfam" id="TIGR00232">
    <property type="entry name" value="tktlase_bact"/>
    <property type="match status" value="1"/>
</dbReference>
<dbReference type="FunFam" id="3.40.50.920:FF:000003">
    <property type="entry name" value="Transketolase"/>
    <property type="match status" value="1"/>
</dbReference>
<accession>A0A6I4VSI2</accession>
<dbReference type="InterPro" id="IPR020826">
    <property type="entry name" value="Transketolase_BS"/>
</dbReference>
<dbReference type="InterPro" id="IPR049557">
    <property type="entry name" value="Transketolase_CS"/>
</dbReference>
<dbReference type="Proteomes" id="UP000430692">
    <property type="component" value="Unassembled WGS sequence"/>
</dbReference>
<dbReference type="GO" id="GO:0046872">
    <property type="term" value="F:metal ion binding"/>
    <property type="evidence" value="ECO:0007669"/>
    <property type="project" value="UniProtKB-KW"/>
</dbReference>
<dbReference type="GO" id="GO:0006098">
    <property type="term" value="P:pentose-phosphate shunt"/>
    <property type="evidence" value="ECO:0007669"/>
    <property type="project" value="TreeGrafter"/>
</dbReference>
<evidence type="ECO:0000256" key="1">
    <source>
        <dbReference type="ARBA" id="ARBA00007131"/>
    </source>
</evidence>
<comment type="caution">
    <text evidence="18">The sequence shown here is derived from an EMBL/GenBank/DDBJ whole genome shotgun (WGS) entry which is preliminary data.</text>
</comment>
<dbReference type="SUPFAM" id="SSF52518">
    <property type="entry name" value="Thiamin diphosphate-binding fold (THDP-binding)"/>
    <property type="match status" value="2"/>
</dbReference>
<evidence type="ECO:0000259" key="17">
    <source>
        <dbReference type="SMART" id="SM00861"/>
    </source>
</evidence>
<feature type="site" description="Important for catalytic activity" evidence="15">
    <location>
        <position position="265"/>
    </location>
</feature>
<dbReference type="CDD" id="cd02012">
    <property type="entry name" value="TPP_TK"/>
    <property type="match status" value="1"/>
</dbReference>
<comment type="cofactor">
    <cofactor evidence="13">
        <name>thiamine diphosphate</name>
        <dbReference type="ChEBI" id="CHEBI:58937"/>
    </cofactor>
    <text evidence="13">Binds 1 thiamine pyrophosphate per subunit. During the reaction, the substrate forms a covalent intermediate with the cofactor.</text>
</comment>
<dbReference type="RefSeq" id="WP_160800547.1">
    <property type="nucleotide sequence ID" value="NZ_WUUL01000003.1"/>
</dbReference>
<dbReference type="PROSITE" id="PS00802">
    <property type="entry name" value="TRANSKETOLASE_2"/>
    <property type="match status" value="1"/>
</dbReference>
<feature type="binding site" evidence="13">
    <location>
        <begin position="118"/>
        <end position="120"/>
    </location>
    <ligand>
        <name>thiamine diphosphate</name>
        <dbReference type="ChEBI" id="CHEBI:58937"/>
    </ligand>
</feature>
<protein>
    <recommendedName>
        <fullName evidence="4 10">Transketolase</fullName>
        <ecNumber evidence="3 10">2.2.1.1</ecNumber>
    </recommendedName>
</protein>
<feature type="binding site" evidence="12">
    <location>
        <position position="522"/>
    </location>
    <ligand>
        <name>substrate</name>
    </ligand>
</feature>
<evidence type="ECO:0000256" key="13">
    <source>
        <dbReference type="PIRSR" id="PIRSR605478-3"/>
    </source>
</evidence>
<dbReference type="InterPro" id="IPR029061">
    <property type="entry name" value="THDP-binding"/>
</dbReference>
<keyword evidence="7 14" id="KW-0460">Magnesium</keyword>
<feature type="binding site" evidence="12">
    <location>
        <position position="475"/>
    </location>
    <ligand>
        <name>substrate</name>
    </ligand>
</feature>
<dbReference type="FunFam" id="3.40.50.970:FF:000003">
    <property type="entry name" value="Transketolase"/>
    <property type="match status" value="1"/>
</dbReference>
<evidence type="ECO:0000256" key="15">
    <source>
        <dbReference type="PIRSR" id="PIRSR605478-5"/>
    </source>
</evidence>
<evidence type="ECO:0000256" key="6">
    <source>
        <dbReference type="ARBA" id="ARBA00022723"/>
    </source>
</evidence>
<organism evidence="18 19">
    <name type="scientific">Shimazuella alba</name>
    <dbReference type="NCBI Taxonomy" id="2690964"/>
    <lineage>
        <taxon>Bacteria</taxon>
        <taxon>Bacillati</taxon>
        <taxon>Bacillota</taxon>
        <taxon>Bacilli</taxon>
        <taxon>Bacillales</taxon>
        <taxon>Thermoactinomycetaceae</taxon>
        <taxon>Shimazuella</taxon>
    </lineage>
</organism>
<keyword evidence="8 13" id="KW-0786">Thiamine pyrophosphate</keyword>
<dbReference type="InterPro" id="IPR055152">
    <property type="entry name" value="Transketolase-like_C_2"/>
</dbReference>
<feature type="binding site" evidence="12">
    <location>
        <position position="359"/>
    </location>
    <ligand>
        <name>substrate</name>
    </ligand>
</feature>
<dbReference type="EMBL" id="WUUL01000003">
    <property type="protein sequence ID" value="MXQ53185.1"/>
    <property type="molecule type" value="Genomic_DNA"/>
</dbReference>
<evidence type="ECO:0000256" key="9">
    <source>
        <dbReference type="ARBA" id="ARBA00049473"/>
    </source>
</evidence>
<dbReference type="Gene3D" id="3.40.50.920">
    <property type="match status" value="1"/>
</dbReference>
<feature type="binding site" evidence="14">
    <location>
        <position position="191"/>
    </location>
    <ligand>
        <name>Mg(2+)</name>
        <dbReference type="ChEBI" id="CHEBI:18420"/>
    </ligand>
</feature>
<feature type="binding site" evidence="14">
    <location>
        <position position="159"/>
    </location>
    <ligand>
        <name>Mg(2+)</name>
        <dbReference type="ChEBI" id="CHEBI:18420"/>
    </ligand>
</feature>
<feature type="binding site" evidence="12">
    <location>
        <position position="471"/>
    </location>
    <ligand>
        <name>substrate</name>
    </ligand>
</feature>
<feature type="binding site" evidence="13">
    <location>
        <position position="189"/>
    </location>
    <ligand>
        <name>thiamine diphosphate</name>
        <dbReference type="ChEBI" id="CHEBI:58937"/>
    </ligand>
</feature>
<comment type="cofactor">
    <cofactor evidence="14">
        <name>Mg(2+)</name>
        <dbReference type="ChEBI" id="CHEBI:18420"/>
    </cofactor>
    <text evidence="14">Binds 1 Mg(2+) ion per subunit. Can also utilize other divalent metal cations, such as Ca(2+), Mn(2+) and Co(2+).</text>
</comment>